<evidence type="ECO:0000256" key="2">
    <source>
        <dbReference type="ARBA" id="ARBA00022771"/>
    </source>
</evidence>
<evidence type="ECO:0000259" key="8">
    <source>
        <dbReference type="PROSITE" id="PS50808"/>
    </source>
</evidence>
<dbReference type="GO" id="GO:0005634">
    <property type="term" value="C:nucleus"/>
    <property type="evidence" value="ECO:0007669"/>
    <property type="project" value="TreeGrafter"/>
</dbReference>
<sequence>MGKRRSGVWRHFEEEGERKVACRVCRTQLTTQGNTSIMLRHLRRKHPKMMDGLFVAKGSMTSRESCHAEELPLGAETHSCRKSGIIGKKRSGVWRHYEEEGERKVSCRLCHTQLTKQGNTSALLRHLRRKHPEKMDGIFETEEPLATREEGSWQVEEREMEQGTPTFFVSGKGEQTAGWKHFQDEGQNKATCKVSHKDQTAKHRKPTSVQQQIHRKHPAELKVDELQEEDRQRKLNYVLQSNNAETHFLPVCERLFQNNQLTDCTLMAEGQFIHAHRLVLAMCSESFEEVFKTMTHTNPAVVLHDITIHELRELMNFMYRGKIDVRSEDLPGLLKAASKLKIKGLSDVGFVKSLLDDLQTSTSCPGKAYCHEDEDMEDLDEDYSGHHSKLSTQGHTTCETSIASSVEVEPQNINLSGQEDAPDGSTTINRVHIKLERGTEHHESEVQASFEIPSPVNPLLHHQSEHMPEPEIISTQEEAIHLEPLVTHEINSCDGTTQVTTSITHAEPGEQSSLTTTTTVLEDSGGLGLTGGESHIHISTAGTSTETTATSHPLQPSLLAQSRKYSKGDLLAAVNLVRDGHLGVKAASRAFNIPPTTLSRASKRPDNPIIIKQEVDKPEGGLDEKFTE</sequence>
<protein>
    <submittedName>
        <fullName evidence="9">Longitudinals lacking protein-like 14</fullName>
    </submittedName>
</protein>
<gene>
    <name evidence="9" type="primary">lola-L14</name>
    <name evidence="9" type="ORF">Hamer_G022986</name>
</gene>
<dbReference type="InterPro" id="IPR003656">
    <property type="entry name" value="Znf_BED"/>
</dbReference>
<keyword evidence="10" id="KW-1185">Reference proteome</keyword>
<keyword evidence="2 5" id="KW-0863">Zinc-finger</keyword>
<dbReference type="GO" id="GO:0003677">
    <property type="term" value="F:DNA binding"/>
    <property type="evidence" value="ECO:0007669"/>
    <property type="project" value="InterPro"/>
</dbReference>
<dbReference type="PROSITE" id="PS50808">
    <property type="entry name" value="ZF_BED"/>
    <property type="match status" value="2"/>
</dbReference>
<organism evidence="9 10">
    <name type="scientific">Homarus americanus</name>
    <name type="common">American lobster</name>
    <dbReference type="NCBI Taxonomy" id="6706"/>
    <lineage>
        <taxon>Eukaryota</taxon>
        <taxon>Metazoa</taxon>
        <taxon>Ecdysozoa</taxon>
        <taxon>Arthropoda</taxon>
        <taxon>Crustacea</taxon>
        <taxon>Multicrustacea</taxon>
        <taxon>Malacostraca</taxon>
        <taxon>Eumalacostraca</taxon>
        <taxon>Eucarida</taxon>
        <taxon>Decapoda</taxon>
        <taxon>Pleocyemata</taxon>
        <taxon>Astacidea</taxon>
        <taxon>Nephropoidea</taxon>
        <taxon>Nephropidae</taxon>
        <taxon>Homarus</taxon>
    </lineage>
</organism>
<dbReference type="SMART" id="SM00614">
    <property type="entry name" value="ZnF_BED"/>
    <property type="match status" value="2"/>
</dbReference>
<evidence type="ECO:0000259" key="7">
    <source>
        <dbReference type="PROSITE" id="PS50097"/>
    </source>
</evidence>
<dbReference type="GO" id="GO:0006357">
    <property type="term" value="P:regulation of transcription by RNA polymerase II"/>
    <property type="evidence" value="ECO:0007669"/>
    <property type="project" value="TreeGrafter"/>
</dbReference>
<dbReference type="InterPro" id="IPR051095">
    <property type="entry name" value="Dros_DevTransReg"/>
</dbReference>
<dbReference type="Pfam" id="PF02892">
    <property type="entry name" value="zf-BED"/>
    <property type="match status" value="2"/>
</dbReference>
<dbReference type="AlphaFoldDB" id="A0A8J5JXS0"/>
<keyword evidence="1" id="KW-0479">Metal-binding</keyword>
<feature type="region of interest" description="Disordered" evidence="6">
    <location>
        <begin position="196"/>
        <end position="215"/>
    </location>
</feature>
<comment type="caution">
    <text evidence="9">The sequence shown here is derived from an EMBL/GenBank/DDBJ whole genome shotgun (WGS) entry which is preliminary data.</text>
</comment>
<evidence type="ECO:0000256" key="3">
    <source>
        <dbReference type="ARBA" id="ARBA00022833"/>
    </source>
</evidence>
<name>A0A8J5JXS0_HOMAM</name>
<evidence type="ECO:0000256" key="4">
    <source>
        <dbReference type="ARBA" id="ARBA00023242"/>
    </source>
</evidence>
<dbReference type="InterPro" id="IPR000210">
    <property type="entry name" value="BTB/POZ_dom"/>
</dbReference>
<feature type="domain" description="BED-type" evidence="8">
    <location>
        <begin position="88"/>
        <end position="138"/>
    </location>
</feature>
<dbReference type="EMBL" id="JAHLQT010024092">
    <property type="protein sequence ID" value="KAG7165556.1"/>
    <property type="molecule type" value="Genomic_DNA"/>
</dbReference>
<dbReference type="PANTHER" id="PTHR23110:SF109">
    <property type="entry name" value="FI07618P-RELATED"/>
    <property type="match status" value="1"/>
</dbReference>
<accession>A0A8J5JXS0</accession>
<dbReference type="Pfam" id="PF00651">
    <property type="entry name" value="BTB"/>
    <property type="match status" value="1"/>
</dbReference>
<dbReference type="PROSITE" id="PS50097">
    <property type="entry name" value="BTB"/>
    <property type="match status" value="1"/>
</dbReference>
<evidence type="ECO:0000256" key="5">
    <source>
        <dbReference type="PROSITE-ProRule" id="PRU00027"/>
    </source>
</evidence>
<feature type="domain" description="BTB" evidence="7">
    <location>
        <begin position="262"/>
        <end position="327"/>
    </location>
</feature>
<keyword evidence="4" id="KW-0539">Nucleus</keyword>
<proteinExistence type="predicted"/>
<dbReference type="PANTHER" id="PTHR23110">
    <property type="entry name" value="BTB DOMAIN TRANSCRIPTION FACTOR"/>
    <property type="match status" value="1"/>
</dbReference>
<evidence type="ECO:0000313" key="10">
    <source>
        <dbReference type="Proteomes" id="UP000747542"/>
    </source>
</evidence>
<dbReference type="SMART" id="SM00225">
    <property type="entry name" value="BTB"/>
    <property type="match status" value="1"/>
</dbReference>
<dbReference type="OrthoDB" id="10063284at2759"/>
<reference evidence="9" key="1">
    <citation type="journal article" date="2021" name="Sci. Adv.">
        <title>The American lobster genome reveals insights on longevity, neural, and immune adaptations.</title>
        <authorList>
            <person name="Polinski J.M."/>
            <person name="Zimin A.V."/>
            <person name="Clark K.F."/>
            <person name="Kohn A.B."/>
            <person name="Sadowski N."/>
            <person name="Timp W."/>
            <person name="Ptitsyn A."/>
            <person name="Khanna P."/>
            <person name="Romanova D.Y."/>
            <person name="Williams P."/>
            <person name="Greenwood S.J."/>
            <person name="Moroz L.L."/>
            <person name="Walt D.R."/>
            <person name="Bodnar A.G."/>
        </authorList>
    </citation>
    <scope>NUCLEOTIDE SEQUENCE</scope>
    <source>
        <strain evidence="9">GMGI-L3</strain>
    </source>
</reference>
<feature type="domain" description="BED-type" evidence="8">
    <location>
        <begin position="3"/>
        <end position="53"/>
    </location>
</feature>
<evidence type="ECO:0000256" key="1">
    <source>
        <dbReference type="ARBA" id="ARBA00022723"/>
    </source>
</evidence>
<dbReference type="CDD" id="cd18315">
    <property type="entry name" value="BTB_POZ_BAB-like"/>
    <property type="match status" value="1"/>
</dbReference>
<evidence type="ECO:0000256" key="6">
    <source>
        <dbReference type="SAM" id="MobiDB-lite"/>
    </source>
</evidence>
<keyword evidence="3" id="KW-0862">Zinc</keyword>
<dbReference type="Pfam" id="PF05225">
    <property type="entry name" value="HTH_psq"/>
    <property type="match status" value="1"/>
</dbReference>
<evidence type="ECO:0000313" key="9">
    <source>
        <dbReference type="EMBL" id="KAG7165556.1"/>
    </source>
</evidence>
<dbReference type="GO" id="GO:0008270">
    <property type="term" value="F:zinc ion binding"/>
    <property type="evidence" value="ECO:0007669"/>
    <property type="project" value="UniProtKB-KW"/>
</dbReference>
<dbReference type="Proteomes" id="UP000747542">
    <property type="component" value="Unassembled WGS sequence"/>
</dbReference>
<dbReference type="InterPro" id="IPR007889">
    <property type="entry name" value="HTH_Psq"/>
</dbReference>